<evidence type="ECO:0000259" key="2">
    <source>
        <dbReference type="Pfam" id="PF23309"/>
    </source>
</evidence>
<evidence type="ECO:0000313" key="4">
    <source>
        <dbReference type="Proteomes" id="UP000076408"/>
    </source>
</evidence>
<feature type="compositionally biased region" description="Polar residues" evidence="1">
    <location>
        <begin position="28"/>
        <end position="48"/>
    </location>
</feature>
<dbReference type="Proteomes" id="UP000076408">
    <property type="component" value="Unassembled WGS sequence"/>
</dbReference>
<organism evidence="3 4">
    <name type="scientific">Anopheles stephensi</name>
    <name type="common">Indo-Pakistan malaria mosquito</name>
    <dbReference type="NCBI Taxonomy" id="30069"/>
    <lineage>
        <taxon>Eukaryota</taxon>
        <taxon>Metazoa</taxon>
        <taxon>Ecdysozoa</taxon>
        <taxon>Arthropoda</taxon>
        <taxon>Hexapoda</taxon>
        <taxon>Insecta</taxon>
        <taxon>Pterygota</taxon>
        <taxon>Neoptera</taxon>
        <taxon>Endopterygota</taxon>
        <taxon>Diptera</taxon>
        <taxon>Nematocera</taxon>
        <taxon>Culicoidea</taxon>
        <taxon>Culicidae</taxon>
        <taxon>Anophelinae</taxon>
        <taxon>Anopheles</taxon>
    </lineage>
</organism>
<proteinExistence type="predicted"/>
<dbReference type="AlphaFoldDB" id="A0A182YBZ6"/>
<feature type="domain" description="DUF7083" evidence="2">
    <location>
        <begin position="59"/>
        <end position="116"/>
    </location>
</feature>
<name>A0A182YBZ6_ANOST</name>
<sequence length="139" mass="15193">MTKIEQQPPASLPTNASQQQLPVVHPPSASQQQPLVSEIASQPQQQHRSAPANPEQILDSLARNITEFRFEAEAGLTFEAWYSRYEDLFVSDAARIDDAAKVRMLMRKLGSMEHERGSASTGIIASIIRATGGTTSGFV</sequence>
<evidence type="ECO:0000313" key="3">
    <source>
        <dbReference type="EnsemblMetazoa" id="ASTEI05982-PA"/>
    </source>
</evidence>
<evidence type="ECO:0000256" key="1">
    <source>
        <dbReference type="SAM" id="MobiDB-lite"/>
    </source>
</evidence>
<keyword evidence="4" id="KW-1185">Reference proteome</keyword>
<accession>A0A182YBZ6</accession>
<protein>
    <recommendedName>
        <fullName evidence="2">DUF7083 domain-containing protein</fullName>
    </recommendedName>
</protein>
<feature type="region of interest" description="Disordered" evidence="1">
    <location>
        <begin position="1"/>
        <end position="55"/>
    </location>
</feature>
<reference evidence="3" key="2">
    <citation type="submission" date="2020-05" db="UniProtKB">
        <authorList>
            <consortium name="EnsemblMetazoa"/>
        </authorList>
    </citation>
    <scope>IDENTIFICATION</scope>
    <source>
        <strain evidence="3">Indian</strain>
    </source>
</reference>
<reference evidence="4" key="1">
    <citation type="journal article" date="2014" name="Genome Biol.">
        <title>Genome analysis of a major urban malaria vector mosquito, Anopheles stephensi.</title>
        <authorList>
            <person name="Jiang X."/>
            <person name="Peery A."/>
            <person name="Hall A.B."/>
            <person name="Sharma A."/>
            <person name="Chen X.G."/>
            <person name="Waterhouse R.M."/>
            <person name="Komissarov A."/>
            <person name="Riehle M.M."/>
            <person name="Shouche Y."/>
            <person name="Sharakhova M.V."/>
            <person name="Lawson D."/>
            <person name="Pakpour N."/>
            <person name="Arensburger P."/>
            <person name="Davidson V.L."/>
            <person name="Eiglmeier K."/>
            <person name="Emrich S."/>
            <person name="George P."/>
            <person name="Kennedy R.C."/>
            <person name="Mane S.P."/>
            <person name="Maslen G."/>
            <person name="Oringanje C."/>
            <person name="Qi Y."/>
            <person name="Settlage R."/>
            <person name="Tojo M."/>
            <person name="Tubio J.M."/>
            <person name="Unger M.F."/>
            <person name="Wang B."/>
            <person name="Vernick K.D."/>
            <person name="Ribeiro J.M."/>
            <person name="James A.A."/>
            <person name="Michel K."/>
            <person name="Riehle M.A."/>
            <person name="Luckhart S."/>
            <person name="Sharakhov I.V."/>
            <person name="Tu Z."/>
        </authorList>
    </citation>
    <scope>NUCLEOTIDE SEQUENCE [LARGE SCALE GENOMIC DNA]</scope>
    <source>
        <strain evidence="4">Indian</strain>
    </source>
</reference>
<dbReference type="VEuPathDB" id="VectorBase:ASTEI20_033772"/>
<dbReference type="EnsemblMetazoa" id="ASTEI05982-RA">
    <property type="protein sequence ID" value="ASTEI05982-PA"/>
    <property type="gene ID" value="ASTEI05982"/>
</dbReference>
<dbReference type="VEuPathDB" id="VectorBase:ASTEI05982"/>
<dbReference type="InterPro" id="IPR055510">
    <property type="entry name" value="DUF7083"/>
</dbReference>
<feature type="compositionally biased region" description="Polar residues" evidence="1">
    <location>
        <begin position="1"/>
        <end position="21"/>
    </location>
</feature>
<dbReference type="Pfam" id="PF23309">
    <property type="entry name" value="DUF7083"/>
    <property type="match status" value="1"/>
</dbReference>